<evidence type="ECO:0000313" key="3">
    <source>
        <dbReference type="Proteomes" id="UP000266698"/>
    </source>
</evidence>
<dbReference type="SUPFAM" id="SSF55718">
    <property type="entry name" value="SCP-like"/>
    <property type="match status" value="1"/>
</dbReference>
<protein>
    <submittedName>
        <fullName evidence="2">SCP-2 sterol transfer family protein</fullName>
    </submittedName>
</protein>
<gene>
    <name evidence="2" type="ORF">DW001_06735</name>
</gene>
<organism evidence="2 3">
    <name type="scientific">Agathobacter rectalis</name>
    <dbReference type="NCBI Taxonomy" id="39491"/>
    <lineage>
        <taxon>Bacteria</taxon>
        <taxon>Bacillati</taxon>
        <taxon>Bacillota</taxon>
        <taxon>Clostridia</taxon>
        <taxon>Lachnospirales</taxon>
        <taxon>Lachnospiraceae</taxon>
        <taxon>Agathobacter</taxon>
    </lineage>
</organism>
<dbReference type="InterPro" id="IPR003033">
    <property type="entry name" value="SCP2_sterol-bd_dom"/>
</dbReference>
<comment type="caution">
    <text evidence="2">The sequence shown here is derived from an EMBL/GenBank/DDBJ whole genome shotgun (WGS) entry which is preliminary data.</text>
</comment>
<evidence type="ECO:0000259" key="1">
    <source>
        <dbReference type="Pfam" id="PF02036"/>
    </source>
</evidence>
<dbReference type="PANTHER" id="PTHR10094">
    <property type="entry name" value="STEROL CARRIER PROTEIN 2 SCP-2 FAMILY PROTEIN"/>
    <property type="match status" value="1"/>
</dbReference>
<dbReference type="Pfam" id="PF02036">
    <property type="entry name" value="SCP2"/>
    <property type="match status" value="1"/>
</dbReference>
<dbReference type="AlphaFoldDB" id="A0A396FTR6"/>
<evidence type="ECO:0000313" key="2">
    <source>
        <dbReference type="EMBL" id="RHL80036.1"/>
    </source>
</evidence>
<dbReference type="EMBL" id="QRPB01000006">
    <property type="protein sequence ID" value="RHL80036.1"/>
    <property type="molecule type" value="Genomic_DNA"/>
</dbReference>
<dbReference type="RefSeq" id="WP_118375244.1">
    <property type="nucleotide sequence ID" value="NZ_JANFYL010000010.1"/>
</dbReference>
<dbReference type="Gene3D" id="3.30.1050.10">
    <property type="entry name" value="SCP2 sterol-binding domain"/>
    <property type="match status" value="1"/>
</dbReference>
<reference evidence="2 3" key="1">
    <citation type="submission" date="2018-08" db="EMBL/GenBank/DDBJ databases">
        <title>A genome reference for cultivated species of the human gut microbiota.</title>
        <authorList>
            <person name="Zou Y."/>
            <person name="Xue W."/>
            <person name="Luo G."/>
        </authorList>
    </citation>
    <scope>NUCLEOTIDE SEQUENCE [LARGE SCALE GENOMIC DNA]</scope>
    <source>
        <strain evidence="2 3">AF36-2BH</strain>
    </source>
</reference>
<dbReference type="Proteomes" id="UP000266698">
    <property type="component" value="Unassembled WGS sequence"/>
</dbReference>
<accession>A0A396FTR6</accession>
<dbReference type="PANTHER" id="PTHR10094:SF25">
    <property type="entry name" value="SCP2 STEROL-BINDING DOMAIN-CONTAINING PROTEIN 1"/>
    <property type="match status" value="1"/>
</dbReference>
<name>A0A396FTR6_9FIRM</name>
<sequence>MTYADMFSKVKGLFMESDVSGISEHLAFQFNITGEAEGIFYAEVKDGVLAVEPYEYFDRDAIFICSAETLFKLAEGRLDPSLAFTTGKLKVEGNIDKALRLKQIIDSKKA</sequence>
<feature type="domain" description="SCP2" evidence="1">
    <location>
        <begin position="28"/>
        <end position="106"/>
    </location>
</feature>
<proteinExistence type="predicted"/>
<dbReference type="GO" id="GO:0005829">
    <property type="term" value="C:cytosol"/>
    <property type="evidence" value="ECO:0007669"/>
    <property type="project" value="TreeGrafter"/>
</dbReference>
<dbReference type="InterPro" id="IPR036527">
    <property type="entry name" value="SCP2_sterol-bd_dom_sf"/>
</dbReference>